<dbReference type="EMBL" id="DVAB01000017">
    <property type="protein sequence ID" value="HIK00245.1"/>
    <property type="molecule type" value="Genomic_DNA"/>
</dbReference>
<proteinExistence type="predicted"/>
<dbReference type="AlphaFoldDB" id="A0A832X5X0"/>
<evidence type="ECO:0000313" key="6">
    <source>
        <dbReference type="Proteomes" id="UP000646946"/>
    </source>
</evidence>
<evidence type="ECO:0000259" key="4">
    <source>
        <dbReference type="Pfam" id="PF13473"/>
    </source>
</evidence>
<keyword evidence="2" id="KW-0186">Copper</keyword>
<dbReference type="Gene3D" id="2.60.40.420">
    <property type="entry name" value="Cupredoxins - blue copper proteins"/>
    <property type="match status" value="1"/>
</dbReference>
<dbReference type="GO" id="GO:0046872">
    <property type="term" value="F:metal ion binding"/>
    <property type="evidence" value="ECO:0007669"/>
    <property type="project" value="UniProtKB-KW"/>
</dbReference>
<feature type="domain" description="EfeO-type cupredoxin-like" evidence="4">
    <location>
        <begin position="62"/>
        <end position="146"/>
    </location>
</feature>
<keyword evidence="6" id="KW-1185">Reference proteome</keyword>
<feature type="region of interest" description="Disordered" evidence="3">
    <location>
        <begin position="30"/>
        <end position="60"/>
    </location>
</feature>
<keyword evidence="1" id="KW-0479">Metal-binding</keyword>
<dbReference type="PANTHER" id="PTHR38439:SF3">
    <property type="entry name" value="COPPER-RESISTANT CUPROPROTEIN COPI"/>
    <property type="match status" value="1"/>
</dbReference>
<name>A0A832X5X0_9ARCH</name>
<gene>
    <name evidence="5" type="ORF">H1016_01765</name>
</gene>
<dbReference type="InterPro" id="IPR028096">
    <property type="entry name" value="EfeO_Cupredoxin"/>
</dbReference>
<feature type="compositionally biased region" description="Pro residues" evidence="3">
    <location>
        <begin position="38"/>
        <end position="56"/>
    </location>
</feature>
<dbReference type="SUPFAM" id="SSF49503">
    <property type="entry name" value="Cupredoxins"/>
    <property type="match status" value="1"/>
</dbReference>
<dbReference type="InterPro" id="IPR008972">
    <property type="entry name" value="Cupredoxin"/>
</dbReference>
<dbReference type="Pfam" id="PF13473">
    <property type="entry name" value="Cupredoxin_1"/>
    <property type="match status" value="1"/>
</dbReference>
<organism evidence="5 6">
    <name type="scientific">Candidatus Naiadarchaeum limnaeum</name>
    <dbReference type="NCBI Taxonomy" id="2756139"/>
    <lineage>
        <taxon>Archaea</taxon>
        <taxon>Candidatus Undinarchaeota</taxon>
        <taxon>Candidatus Undinarchaeia</taxon>
        <taxon>Candidatus Naiadarchaeales</taxon>
        <taxon>Candidatus Naiadarchaeaceae</taxon>
        <taxon>Candidatus Naiadarchaeum</taxon>
    </lineage>
</organism>
<sequence length="153" mass="15922">MKTKVSIVPILAIIAALLIAGCTYSQASNGAGNTTTATPPPTTPPTPPSPPAPPGPTGTITAQIKEFTVEGSEFKFTPNSISVSKGDKVSITFKNTGKFPHNLIIDELNVATKTISPGQTDTVEFTASKSGTFATYCSVGNHRAQGMEGWIEI</sequence>
<evidence type="ECO:0000313" key="5">
    <source>
        <dbReference type="EMBL" id="HIK00245.1"/>
    </source>
</evidence>
<protein>
    <submittedName>
        <fullName evidence="5">Cupredoxin domain-containing protein</fullName>
    </submittedName>
</protein>
<reference evidence="5 6" key="1">
    <citation type="journal article" name="Nat. Commun.">
        <title>Undinarchaeota illuminate DPANN phylogeny and the impact of gene transfer on archaeal evolution.</title>
        <authorList>
            <person name="Dombrowski N."/>
            <person name="Williams T.A."/>
            <person name="Sun J."/>
            <person name="Woodcroft B.J."/>
            <person name="Lee J.H."/>
            <person name="Minh B.Q."/>
            <person name="Rinke C."/>
            <person name="Spang A."/>
        </authorList>
    </citation>
    <scope>NUCLEOTIDE SEQUENCE [LARGE SCALE GENOMIC DNA]</scope>
    <source>
        <strain evidence="5">MAG_bin1129</strain>
    </source>
</reference>
<dbReference type="InterPro" id="IPR050845">
    <property type="entry name" value="Cu-binding_ET"/>
</dbReference>
<dbReference type="PROSITE" id="PS51257">
    <property type="entry name" value="PROKAR_LIPOPROTEIN"/>
    <property type="match status" value="1"/>
</dbReference>
<evidence type="ECO:0000256" key="2">
    <source>
        <dbReference type="ARBA" id="ARBA00023008"/>
    </source>
</evidence>
<comment type="caution">
    <text evidence="5">The sequence shown here is derived from an EMBL/GenBank/DDBJ whole genome shotgun (WGS) entry which is preliminary data.</text>
</comment>
<dbReference type="Proteomes" id="UP000646946">
    <property type="component" value="Unassembled WGS sequence"/>
</dbReference>
<evidence type="ECO:0000256" key="3">
    <source>
        <dbReference type="SAM" id="MobiDB-lite"/>
    </source>
</evidence>
<dbReference type="PANTHER" id="PTHR38439">
    <property type="entry name" value="AURACYANIN-B"/>
    <property type="match status" value="1"/>
</dbReference>
<evidence type="ECO:0000256" key="1">
    <source>
        <dbReference type="ARBA" id="ARBA00022723"/>
    </source>
</evidence>
<accession>A0A832X5X0</accession>